<organism evidence="4 5">
    <name type="scientific">Solirubrobacter ginsenosidimutans</name>
    <dbReference type="NCBI Taxonomy" id="490573"/>
    <lineage>
        <taxon>Bacteria</taxon>
        <taxon>Bacillati</taxon>
        <taxon>Actinomycetota</taxon>
        <taxon>Thermoleophilia</taxon>
        <taxon>Solirubrobacterales</taxon>
        <taxon>Solirubrobacteraceae</taxon>
        <taxon>Solirubrobacter</taxon>
    </lineage>
</organism>
<feature type="chain" id="PRO_5040964256" evidence="3">
    <location>
        <begin position="22"/>
        <end position="216"/>
    </location>
</feature>
<feature type="transmembrane region" description="Helical" evidence="2">
    <location>
        <begin position="185"/>
        <end position="204"/>
    </location>
</feature>
<keyword evidence="2" id="KW-1133">Transmembrane helix</keyword>
<dbReference type="Proteomes" id="UP001149140">
    <property type="component" value="Unassembled WGS sequence"/>
</dbReference>
<accession>A0A9X3S8P1</accession>
<gene>
    <name evidence="4" type="ORF">OM076_43425</name>
</gene>
<dbReference type="RefSeq" id="WP_270046441.1">
    <property type="nucleotide sequence ID" value="NZ_JAPDOD010000092.1"/>
</dbReference>
<proteinExistence type="predicted"/>
<evidence type="ECO:0000256" key="2">
    <source>
        <dbReference type="SAM" id="Phobius"/>
    </source>
</evidence>
<evidence type="ECO:0000313" key="4">
    <source>
        <dbReference type="EMBL" id="MDA0167191.1"/>
    </source>
</evidence>
<keyword evidence="3" id="KW-0732">Signal</keyword>
<dbReference type="EMBL" id="JAPDOD010000092">
    <property type="protein sequence ID" value="MDA0167191.1"/>
    <property type="molecule type" value="Genomic_DNA"/>
</dbReference>
<keyword evidence="5" id="KW-1185">Reference proteome</keyword>
<reference evidence="4" key="1">
    <citation type="submission" date="2022-10" db="EMBL/GenBank/DDBJ databases">
        <title>The WGS of Solirubrobacter ginsenosidimutans DSM 21036.</title>
        <authorList>
            <person name="Jiang Z."/>
        </authorList>
    </citation>
    <scope>NUCLEOTIDE SEQUENCE</scope>
    <source>
        <strain evidence="4">DSM 21036</strain>
    </source>
</reference>
<feature type="compositionally biased region" description="Gly residues" evidence="1">
    <location>
        <begin position="97"/>
        <end position="122"/>
    </location>
</feature>
<feature type="signal peptide" evidence="3">
    <location>
        <begin position="1"/>
        <end position="21"/>
    </location>
</feature>
<protein>
    <submittedName>
        <fullName evidence="4">Uncharacterized protein</fullName>
    </submittedName>
</protein>
<evidence type="ECO:0000256" key="1">
    <source>
        <dbReference type="SAM" id="MobiDB-lite"/>
    </source>
</evidence>
<dbReference type="AlphaFoldDB" id="A0A9X3S8P1"/>
<keyword evidence="2" id="KW-0812">Transmembrane</keyword>
<feature type="compositionally biased region" description="Low complexity" evidence="1">
    <location>
        <begin position="79"/>
        <end position="96"/>
    </location>
</feature>
<evidence type="ECO:0000313" key="5">
    <source>
        <dbReference type="Proteomes" id="UP001149140"/>
    </source>
</evidence>
<keyword evidence="2" id="KW-0472">Membrane</keyword>
<name>A0A9X3S8P1_9ACTN</name>
<feature type="region of interest" description="Disordered" evidence="1">
    <location>
        <begin position="79"/>
        <end position="129"/>
    </location>
</feature>
<evidence type="ECO:0000256" key="3">
    <source>
        <dbReference type="SAM" id="SignalP"/>
    </source>
</evidence>
<comment type="caution">
    <text evidence="4">The sequence shown here is derived from an EMBL/GenBank/DDBJ whole genome shotgun (WGS) entry which is preliminary data.</text>
</comment>
<sequence length="216" mass="21966">MRRTIFPALFAALLFAPTARAQDNLSAGTIKLLRDCADDSILQGNYTIAQLRKATTELGADADEYSDCREVLRRAITKAIAATKTPTPTPTATTDGSTGGGSNGGGGGSGSGSGGSGGGGGSTDTSQAEQDQAILSAPSSPQDAAAVGAAAADGERAIKAELVQRSPDKARLTASVGRNDLPTTMIAVLVLIAAAFVAALVPVIRRRRVFPFHPRT</sequence>